<evidence type="ECO:0000259" key="6">
    <source>
        <dbReference type="Pfam" id="PF22429"/>
    </source>
</evidence>
<proteinExistence type="predicted"/>
<dbReference type="InterPro" id="IPR055156">
    <property type="entry name" value="HutF-like_N"/>
</dbReference>
<reference evidence="7 8" key="1">
    <citation type="submission" date="2017-04" db="EMBL/GenBank/DDBJ databases">
        <authorList>
            <person name="Afonso C.L."/>
            <person name="Miller P.J."/>
            <person name="Scott M.A."/>
            <person name="Spackman E."/>
            <person name="Goraichik I."/>
            <person name="Dimitrov K.M."/>
            <person name="Suarez D.L."/>
            <person name="Swayne D.E."/>
        </authorList>
    </citation>
    <scope>NUCLEOTIDE SEQUENCE [LARGE SCALE GENOMIC DNA]</scope>
    <source>
        <strain evidence="7 8">CGMCC 1.10972</strain>
    </source>
</reference>
<evidence type="ECO:0000259" key="5">
    <source>
        <dbReference type="Pfam" id="PF01979"/>
    </source>
</evidence>
<comment type="cofactor">
    <cofactor evidence="1">
        <name>Zn(2+)</name>
        <dbReference type="ChEBI" id="CHEBI:29105"/>
    </cofactor>
</comment>
<dbReference type="InterPro" id="IPR006680">
    <property type="entry name" value="Amidohydro-rel"/>
</dbReference>
<dbReference type="SUPFAM" id="SSF51338">
    <property type="entry name" value="Composite domain of metallo-dependent hydrolases"/>
    <property type="match status" value="1"/>
</dbReference>
<dbReference type="GO" id="GO:0046872">
    <property type="term" value="F:metal ion binding"/>
    <property type="evidence" value="ECO:0007669"/>
    <property type="project" value="UniProtKB-KW"/>
</dbReference>
<dbReference type="Pfam" id="PF22429">
    <property type="entry name" value="HutF_N"/>
    <property type="match status" value="1"/>
</dbReference>
<dbReference type="SUPFAM" id="SSF51556">
    <property type="entry name" value="Metallo-dependent hydrolases"/>
    <property type="match status" value="1"/>
</dbReference>
<dbReference type="InterPro" id="IPR032466">
    <property type="entry name" value="Metal_Hydrolase"/>
</dbReference>
<dbReference type="Pfam" id="PF01979">
    <property type="entry name" value="Amidohydro_1"/>
    <property type="match status" value="1"/>
</dbReference>
<evidence type="ECO:0000256" key="2">
    <source>
        <dbReference type="ARBA" id="ARBA00022723"/>
    </source>
</evidence>
<dbReference type="Gene3D" id="2.30.40.10">
    <property type="entry name" value="Urease, subunit C, domain 1"/>
    <property type="match status" value="1"/>
</dbReference>
<evidence type="ECO:0000313" key="8">
    <source>
        <dbReference type="Proteomes" id="UP000192656"/>
    </source>
</evidence>
<feature type="domain" description="Amidohydrolase-related" evidence="5">
    <location>
        <begin position="50"/>
        <end position="429"/>
    </location>
</feature>
<dbReference type="Proteomes" id="UP000192656">
    <property type="component" value="Unassembled WGS sequence"/>
</dbReference>
<keyword evidence="4" id="KW-0862">Zinc</keyword>
<feature type="domain" description="Formimidoylglutamate deiminase N-terminal" evidence="6">
    <location>
        <begin position="6"/>
        <end position="47"/>
    </location>
</feature>
<dbReference type="AlphaFoldDB" id="A0A1W1YB61"/>
<name>A0A1W1YB61_9HYPH</name>
<dbReference type="CDD" id="cd01313">
    <property type="entry name" value="Met_dep_hydrolase_E"/>
    <property type="match status" value="1"/>
</dbReference>
<dbReference type="OrthoDB" id="9796020at2"/>
<dbReference type="GO" id="GO:0005829">
    <property type="term" value="C:cytosol"/>
    <property type="evidence" value="ECO:0007669"/>
    <property type="project" value="TreeGrafter"/>
</dbReference>
<evidence type="ECO:0000313" key="7">
    <source>
        <dbReference type="EMBL" id="SMC33396.1"/>
    </source>
</evidence>
<dbReference type="GO" id="GO:0019239">
    <property type="term" value="F:deaminase activity"/>
    <property type="evidence" value="ECO:0007669"/>
    <property type="project" value="TreeGrafter"/>
</dbReference>
<keyword evidence="8" id="KW-1185">Reference proteome</keyword>
<dbReference type="NCBIfam" id="TIGR02022">
    <property type="entry name" value="hutF"/>
    <property type="match status" value="1"/>
</dbReference>
<dbReference type="InterPro" id="IPR010252">
    <property type="entry name" value="HutF"/>
</dbReference>
<dbReference type="PANTHER" id="PTHR11271:SF48">
    <property type="entry name" value="AMIDOHYDROLASE-RELATED DOMAIN-CONTAINING PROTEIN"/>
    <property type="match status" value="1"/>
</dbReference>
<accession>A0A1W1YB61</accession>
<protein>
    <submittedName>
        <fullName evidence="7">Formimidoylglutamate deiminase</fullName>
    </submittedName>
</protein>
<keyword evidence="3" id="KW-0378">Hydrolase</keyword>
<dbReference type="NCBIfam" id="NF006681">
    <property type="entry name" value="PRK09229.1-2"/>
    <property type="match status" value="1"/>
</dbReference>
<dbReference type="PANTHER" id="PTHR11271">
    <property type="entry name" value="GUANINE DEAMINASE"/>
    <property type="match status" value="1"/>
</dbReference>
<keyword evidence="2" id="KW-0479">Metal-binding</keyword>
<evidence type="ECO:0000256" key="4">
    <source>
        <dbReference type="ARBA" id="ARBA00022833"/>
    </source>
</evidence>
<organism evidence="7 8">
    <name type="scientific">Fulvimarina manganoxydans</name>
    <dbReference type="NCBI Taxonomy" id="937218"/>
    <lineage>
        <taxon>Bacteria</taxon>
        <taxon>Pseudomonadati</taxon>
        <taxon>Pseudomonadota</taxon>
        <taxon>Alphaproteobacteria</taxon>
        <taxon>Hyphomicrobiales</taxon>
        <taxon>Aurantimonadaceae</taxon>
        <taxon>Fulvimarina</taxon>
    </lineage>
</organism>
<gene>
    <name evidence="7" type="ORF">SAMN06297251_101125</name>
</gene>
<dbReference type="Gene3D" id="3.20.20.140">
    <property type="entry name" value="Metal-dependent hydrolases"/>
    <property type="match status" value="1"/>
</dbReference>
<dbReference type="NCBIfam" id="NF006684">
    <property type="entry name" value="PRK09229.1-5"/>
    <property type="match status" value="1"/>
</dbReference>
<dbReference type="STRING" id="937218.SAMN06297251_101125"/>
<dbReference type="RefSeq" id="WP_084407926.1">
    <property type="nucleotide sequence ID" value="NZ_FWXR01000001.1"/>
</dbReference>
<sequence>MSSKPTAIHAKRALLEDGFADNVRVMLSGPTIAAVETGCQPAPGDERVDILLPGMANLHSHAFQRAMAGLAEVRGPGRDTFWTWRDLMYRVALTLDPDDVSAVAAQLYAEMLEGGFTRVGEFHYLHHAPDGSPYADRAELAGSIVEASQTAGLGLTLIPVLYAHSDFGGARPSDGQRRFINDREGFAHLLDASEAKLSGLEGACLGVAAHSLRAATPEEVSFAASLRPHAPFHMHISEQVKEVEDCIAWSGQRPVEWLLENETVDQRWCLIHATHMTADETVSLAQSGAVAGLCPVTEANLGDGVFNAPDFLAAGGQFGTGSDSNILIGVADELRQLEYAQRLFHRARNIIAPHGASNGRTLFEAALKGAARATGIEGKAGIQPGALADLVSLDANHPALIGRKGDSLLDAFIFGASRSPIDKVWALGRKQVEAGRHLASDAIFVRFRSAIERLSHRL</sequence>
<dbReference type="InterPro" id="IPR011059">
    <property type="entry name" value="Metal-dep_hydrolase_composite"/>
</dbReference>
<dbReference type="EMBL" id="FWXR01000001">
    <property type="protein sequence ID" value="SMC33396.1"/>
    <property type="molecule type" value="Genomic_DNA"/>
</dbReference>
<dbReference type="NCBIfam" id="NF006683">
    <property type="entry name" value="PRK09229.1-4"/>
    <property type="match status" value="1"/>
</dbReference>
<evidence type="ECO:0000256" key="1">
    <source>
        <dbReference type="ARBA" id="ARBA00001947"/>
    </source>
</evidence>
<dbReference type="InterPro" id="IPR051607">
    <property type="entry name" value="Metallo-dep_hydrolases"/>
</dbReference>
<evidence type="ECO:0000256" key="3">
    <source>
        <dbReference type="ARBA" id="ARBA00022801"/>
    </source>
</evidence>